<proteinExistence type="predicted"/>
<keyword evidence="4" id="KW-1185">Reference proteome</keyword>
<gene>
    <name evidence="3" type="ORF">S23_02930</name>
</gene>
<feature type="transmembrane region" description="Helical" evidence="2">
    <location>
        <begin position="67"/>
        <end position="85"/>
    </location>
</feature>
<feature type="region of interest" description="Disordered" evidence="1">
    <location>
        <begin position="1"/>
        <end position="23"/>
    </location>
</feature>
<dbReference type="KEGG" id="brs:S23_02930"/>
<dbReference type="Proteomes" id="UP000007886">
    <property type="component" value="Chromosome"/>
</dbReference>
<organism evidence="3 4">
    <name type="scientific">Bradyrhizobium cosmicum</name>
    <dbReference type="NCBI Taxonomy" id="1404864"/>
    <lineage>
        <taxon>Bacteria</taxon>
        <taxon>Pseudomonadati</taxon>
        <taxon>Pseudomonadota</taxon>
        <taxon>Alphaproteobacteria</taxon>
        <taxon>Hyphomicrobiales</taxon>
        <taxon>Nitrobacteraceae</taxon>
        <taxon>Bradyrhizobium</taxon>
    </lineage>
</organism>
<evidence type="ECO:0000256" key="2">
    <source>
        <dbReference type="SAM" id="Phobius"/>
    </source>
</evidence>
<evidence type="ECO:0000313" key="3">
    <source>
        <dbReference type="EMBL" id="BAL73516.1"/>
    </source>
</evidence>
<name>A0AAI8M7P7_9BRAD</name>
<feature type="transmembrane region" description="Helical" evidence="2">
    <location>
        <begin position="32"/>
        <end position="55"/>
    </location>
</feature>
<protein>
    <submittedName>
        <fullName evidence="3">Uncharacterized protein</fullName>
    </submittedName>
</protein>
<keyword evidence="2" id="KW-0812">Transmembrane</keyword>
<sequence length="92" mass="9572">MSDPTPPPVPPPSTEPPYKYVPPPPDPRGGCATAIMVVFGVILLLPGLCALIFAAGSIQSSNFDTGLLPYLVIGLLVAFVGIVLIRTATKDQ</sequence>
<reference evidence="3 4" key="1">
    <citation type="journal article" date="2012" name="Microbes Environ.">
        <title>Complete genome sequence of Bradyrhizobium sp. S23321: insights into symbiosis evolution in soil oligotrophs.</title>
        <authorList>
            <person name="Okubo T."/>
            <person name="Tsukui T."/>
            <person name="Maita H."/>
            <person name="Okamoto S."/>
            <person name="Oshima K."/>
            <person name="Fujisawa T."/>
            <person name="Saito A."/>
            <person name="Futamata H."/>
            <person name="Hattori R."/>
            <person name="Shimomura Y."/>
            <person name="Haruta S."/>
            <person name="Morimoto S."/>
            <person name="Wang Y."/>
            <person name="Sakai Y."/>
            <person name="Hattori M."/>
            <person name="Aizawa S."/>
            <person name="Nagashima K.V.P."/>
            <person name="Masuda S."/>
            <person name="Hattori T."/>
            <person name="Yamashita A."/>
            <person name="Bao Z."/>
            <person name="Hayatsu M."/>
            <person name="Kajiya-Kanegae H."/>
            <person name="Yoshinaga I."/>
            <person name="Sakamoto K."/>
            <person name="Toyota K."/>
            <person name="Nakao M."/>
            <person name="Kohara M."/>
            <person name="Anda M."/>
            <person name="Niwa R."/>
            <person name="Jung-Hwan P."/>
            <person name="Sameshima-Saito R."/>
            <person name="Tokuda S."/>
            <person name="Yamamoto S."/>
            <person name="Yamamoto S."/>
            <person name="Yokoyama T."/>
            <person name="Akutsu T."/>
            <person name="Nakamura Y."/>
            <person name="Nakahira-Yanaka Y."/>
            <person name="Takada Hoshino Y."/>
            <person name="Hirakawa H."/>
            <person name="Mitsui H."/>
            <person name="Terasawa K."/>
            <person name="Itakura M."/>
            <person name="Sato S."/>
            <person name="Ikeda-Ohtsubo W."/>
            <person name="Sakakura N."/>
            <person name="Kaminuma E."/>
            <person name="Minamisawa K."/>
        </authorList>
    </citation>
    <scope>NUCLEOTIDE SEQUENCE [LARGE SCALE GENOMIC DNA]</scope>
    <source>
        <strain evidence="3 4">S23321</strain>
    </source>
</reference>
<dbReference type="AlphaFoldDB" id="A0AAI8M7P7"/>
<evidence type="ECO:0000256" key="1">
    <source>
        <dbReference type="SAM" id="MobiDB-lite"/>
    </source>
</evidence>
<evidence type="ECO:0000313" key="4">
    <source>
        <dbReference type="Proteomes" id="UP000007886"/>
    </source>
</evidence>
<dbReference type="EMBL" id="AP012279">
    <property type="protein sequence ID" value="BAL73516.1"/>
    <property type="molecule type" value="Genomic_DNA"/>
</dbReference>
<accession>A0AAI8M7P7</accession>
<keyword evidence="2" id="KW-0472">Membrane</keyword>
<keyword evidence="2" id="KW-1133">Transmembrane helix</keyword>